<dbReference type="Pfam" id="PF01553">
    <property type="entry name" value="Acyltransferase"/>
    <property type="match status" value="1"/>
</dbReference>
<sequence>MEWFLKQICIFIYWLIGWKVRNQIVKRPEKFLMIVAPHTSNWDFIVALFARYIAGYGFNTKFLGKHTLFKPPFGFIFYGLGGVPVDRTKSNNLVEQVVEKYKKAKGEFGIVIAPEGTRKYIDDWKKGFYHIAVSAGVPIIPVGLDYKKKETIIFDLFYPTGAIEADLVTLKALFKNVTAYHPENYNYEN</sequence>
<keyword evidence="6" id="KW-1185">Reference proteome</keyword>
<accession>A0A1I2FSQ2</accession>
<dbReference type="RefSeq" id="WP_091544466.1">
    <property type="nucleotide sequence ID" value="NZ_FONY01000015.1"/>
</dbReference>
<protein>
    <submittedName>
        <fullName evidence="5">1-acyl-sn-glycerol-3-phosphate acyltransferases</fullName>
    </submittedName>
</protein>
<evidence type="ECO:0000256" key="2">
    <source>
        <dbReference type="ARBA" id="ARBA00022679"/>
    </source>
</evidence>
<gene>
    <name evidence="5" type="ORF">SAMN04488541_10154</name>
</gene>
<dbReference type="STRING" id="1003.SAMN04488541_10154"/>
<reference evidence="5 6" key="1">
    <citation type="submission" date="2016-10" db="EMBL/GenBank/DDBJ databases">
        <authorList>
            <person name="de Groot N.N."/>
        </authorList>
    </citation>
    <scope>NUCLEOTIDE SEQUENCE [LARGE SCALE GENOMIC DNA]</scope>
    <source>
        <strain>GEY</strain>
        <strain evidence="6">DSM 9560</strain>
    </source>
</reference>
<name>A0A1I2FSQ2_9BACT</name>
<proteinExistence type="predicted"/>
<dbReference type="SMART" id="SM00563">
    <property type="entry name" value="PlsC"/>
    <property type="match status" value="1"/>
</dbReference>
<evidence type="ECO:0000313" key="5">
    <source>
        <dbReference type="EMBL" id="SFF07690.1"/>
    </source>
</evidence>
<dbReference type="AlphaFoldDB" id="A0A1I2FSQ2"/>
<comment type="pathway">
    <text evidence="1">Lipid metabolism.</text>
</comment>
<evidence type="ECO:0000256" key="3">
    <source>
        <dbReference type="ARBA" id="ARBA00023315"/>
    </source>
</evidence>
<keyword evidence="2 5" id="KW-0808">Transferase</keyword>
<dbReference type="OrthoDB" id="9796839at2"/>
<evidence type="ECO:0000256" key="1">
    <source>
        <dbReference type="ARBA" id="ARBA00005189"/>
    </source>
</evidence>
<dbReference type="EMBL" id="FONY01000015">
    <property type="protein sequence ID" value="SFF07690.1"/>
    <property type="molecule type" value="Genomic_DNA"/>
</dbReference>
<keyword evidence="3 5" id="KW-0012">Acyltransferase</keyword>
<feature type="domain" description="Phospholipid/glycerol acyltransferase" evidence="4">
    <location>
        <begin position="32"/>
        <end position="147"/>
    </location>
</feature>
<dbReference type="InterPro" id="IPR002123">
    <property type="entry name" value="Plipid/glycerol_acylTrfase"/>
</dbReference>
<dbReference type="PANTHER" id="PTHR10434:SF9">
    <property type="entry name" value="PHOSPHOLIPID_GLYCEROL ACYLTRANSFERASE DOMAIN-CONTAINING PROTEIN"/>
    <property type="match status" value="1"/>
</dbReference>
<dbReference type="PANTHER" id="PTHR10434">
    <property type="entry name" value="1-ACYL-SN-GLYCEROL-3-PHOSPHATE ACYLTRANSFERASE"/>
    <property type="match status" value="1"/>
</dbReference>
<evidence type="ECO:0000313" key="6">
    <source>
        <dbReference type="Proteomes" id="UP000199513"/>
    </source>
</evidence>
<evidence type="ECO:0000259" key="4">
    <source>
        <dbReference type="SMART" id="SM00563"/>
    </source>
</evidence>
<organism evidence="5 6">
    <name type="scientific">Thermoflexibacter ruber</name>
    <dbReference type="NCBI Taxonomy" id="1003"/>
    <lineage>
        <taxon>Bacteria</taxon>
        <taxon>Pseudomonadati</taxon>
        <taxon>Bacteroidota</taxon>
        <taxon>Cytophagia</taxon>
        <taxon>Cytophagales</taxon>
        <taxon>Thermoflexibacteraceae</taxon>
        <taxon>Thermoflexibacter</taxon>
    </lineage>
</organism>
<dbReference type="GO" id="GO:0003841">
    <property type="term" value="F:1-acylglycerol-3-phosphate O-acyltransferase activity"/>
    <property type="evidence" value="ECO:0007669"/>
    <property type="project" value="TreeGrafter"/>
</dbReference>
<dbReference type="SUPFAM" id="SSF69593">
    <property type="entry name" value="Glycerol-3-phosphate (1)-acyltransferase"/>
    <property type="match status" value="1"/>
</dbReference>
<dbReference type="Proteomes" id="UP000199513">
    <property type="component" value="Unassembled WGS sequence"/>
</dbReference>
<dbReference type="GO" id="GO:0006654">
    <property type="term" value="P:phosphatidic acid biosynthetic process"/>
    <property type="evidence" value="ECO:0007669"/>
    <property type="project" value="TreeGrafter"/>
</dbReference>